<dbReference type="GO" id="GO:0006508">
    <property type="term" value="P:proteolysis"/>
    <property type="evidence" value="ECO:0007669"/>
    <property type="project" value="UniProtKB-KW"/>
</dbReference>
<dbReference type="Gene3D" id="3.40.50.200">
    <property type="entry name" value="Peptidase S8/S53 domain"/>
    <property type="match status" value="1"/>
</dbReference>
<keyword evidence="2 5" id="KW-0645">Protease</keyword>
<evidence type="ECO:0000313" key="11">
    <source>
        <dbReference type="Proteomes" id="UP001519363"/>
    </source>
</evidence>
<evidence type="ECO:0000256" key="5">
    <source>
        <dbReference type="PROSITE-ProRule" id="PRU01240"/>
    </source>
</evidence>
<keyword evidence="4 5" id="KW-0720">Serine protease</keyword>
<dbReference type="SUPFAM" id="SSF52743">
    <property type="entry name" value="Subtilisin-like"/>
    <property type="match status" value="1"/>
</dbReference>
<dbReference type="Pfam" id="PF00082">
    <property type="entry name" value="Peptidase_S8"/>
    <property type="match status" value="1"/>
</dbReference>
<evidence type="ECO:0000259" key="9">
    <source>
        <dbReference type="Pfam" id="PF05922"/>
    </source>
</evidence>
<dbReference type="InterPro" id="IPR050131">
    <property type="entry name" value="Peptidase_S8_subtilisin-like"/>
</dbReference>
<organism evidence="10 11">
    <name type="scientific">Crossiella equi</name>
    <dbReference type="NCBI Taxonomy" id="130796"/>
    <lineage>
        <taxon>Bacteria</taxon>
        <taxon>Bacillati</taxon>
        <taxon>Actinomycetota</taxon>
        <taxon>Actinomycetes</taxon>
        <taxon>Pseudonocardiales</taxon>
        <taxon>Pseudonocardiaceae</taxon>
        <taxon>Crossiella</taxon>
    </lineage>
</organism>
<feature type="active site" description="Charge relay system" evidence="5">
    <location>
        <position position="178"/>
    </location>
</feature>
<dbReference type="PROSITE" id="PS00136">
    <property type="entry name" value="SUBTILASE_ASP"/>
    <property type="match status" value="1"/>
</dbReference>
<dbReference type="InterPro" id="IPR022398">
    <property type="entry name" value="Peptidase_S8_His-AS"/>
</dbReference>
<name>A0ABS5A799_9PSEU</name>
<dbReference type="InterPro" id="IPR023828">
    <property type="entry name" value="Peptidase_S8_Ser-AS"/>
</dbReference>
<dbReference type="PROSITE" id="PS51892">
    <property type="entry name" value="SUBTILASE"/>
    <property type="match status" value="1"/>
</dbReference>
<feature type="active site" description="Charge relay system" evidence="5">
    <location>
        <position position="337"/>
    </location>
</feature>
<dbReference type="Pfam" id="PF05922">
    <property type="entry name" value="Inhibitor_I9"/>
    <property type="match status" value="1"/>
</dbReference>
<dbReference type="InterPro" id="IPR015500">
    <property type="entry name" value="Peptidase_S8_subtilisin-rel"/>
</dbReference>
<feature type="domain" description="Inhibitor I9" evidence="9">
    <location>
        <begin position="60"/>
        <end position="101"/>
    </location>
</feature>
<dbReference type="PROSITE" id="PS00137">
    <property type="entry name" value="SUBTILASE_HIS"/>
    <property type="match status" value="1"/>
</dbReference>
<dbReference type="SUPFAM" id="SSF54897">
    <property type="entry name" value="Protease propeptides/inhibitors"/>
    <property type="match status" value="1"/>
</dbReference>
<dbReference type="Proteomes" id="UP001519363">
    <property type="component" value="Unassembled WGS sequence"/>
</dbReference>
<dbReference type="PANTHER" id="PTHR43806:SF11">
    <property type="entry name" value="CEREVISIN-RELATED"/>
    <property type="match status" value="1"/>
</dbReference>
<dbReference type="EMBL" id="JAGIOO010000001">
    <property type="protein sequence ID" value="MBP2472469.1"/>
    <property type="molecule type" value="Genomic_DNA"/>
</dbReference>
<evidence type="ECO:0000313" key="10">
    <source>
        <dbReference type="EMBL" id="MBP2472469.1"/>
    </source>
</evidence>
<feature type="chain" id="PRO_5046110908" evidence="7">
    <location>
        <begin position="28"/>
        <end position="393"/>
    </location>
</feature>
<keyword evidence="3 5" id="KW-0378">Hydrolase</keyword>
<dbReference type="InterPro" id="IPR037045">
    <property type="entry name" value="S8pro/Inhibitor_I9_sf"/>
</dbReference>
<dbReference type="PROSITE" id="PS00138">
    <property type="entry name" value="SUBTILASE_SER"/>
    <property type="match status" value="1"/>
</dbReference>
<keyword evidence="7" id="KW-0732">Signal</keyword>
<reference evidence="10 11" key="1">
    <citation type="submission" date="2021-03" db="EMBL/GenBank/DDBJ databases">
        <title>Sequencing the genomes of 1000 actinobacteria strains.</title>
        <authorList>
            <person name="Klenk H.-P."/>
        </authorList>
    </citation>
    <scope>NUCLEOTIDE SEQUENCE [LARGE SCALE GENOMIC DNA]</scope>
    <source>
        <strain evidence="10 11">DSM 44580</strain>
    </source>
</reference>
<dbReference type="GO" id="GO:0008233">
    <property type="term" value="F:peptidase activity"/>
    <property type="evidence" value="ECO:0007669"/>
    <property type="project" value="UniProtKB-KW"/>
</dbReference>
<proteinExistence type="inferred from homology"/>
<evidence type="ECO:0000256" key="1">
    <source>
        <dbReference type="ARBA" id="ARBA00011073"/>
    </source>
</evidence>
<sequence>MRHGNRVALTALGTLLTLAAAASPALAEPEGLVLGAANPVPGSYVVTLKDGASSTGLAARYGGSVTTRYEASLNGFAATMTERQARRLAADPRVSTVEQDGYASLAGEQLNPEWGLDRTDQRDLPLDKKYSYGNEGEGVTAYVLDTGVRFSHQEFGGRAKSGYDFIDNDADASDCQGHGTHVAGTVGGTKYGIAKKVNLVAVRVLNCQGSGQWSQIIAGIDWVAKNAKKPAVANMSLGGTGSNQSLENAVRNAIRSGVTFALAAGNSGQDACGFTPARVSEAITVGATQNNDARAVWRGESVSSNWGRCLDIWAPGTNTVSASHTSNTGTATMSGTSMATPHVAGVAALYLSKNPGAGNQQVRDALVNNATPNKLTGIKTGSPNTLLYSGFIG</sequence>
<gene>
    <name evidence="10" type="ORF">JOF53_001341</name>
</gene>
<dbReference type="InterPro" id="IPR036852">
    <property type="entry name" value="Peptidase_S8/S53_dom_sf"/>
</dbReference>
<feature type="active site" description="Charge relay system" evidence="5">
    <location>
        <position position="145"/>
    </location>
</feature>
<protein>
    <submittedName>
        <fullName evidence="10">Subtilisin family serine protease</fullName>
    </submittedName>
</protein>
<evidence type="ECO:0000256" key="6">
    <source>
        <dbReference type="RuleBase" id="RU003355"/>
    </source>
</evidence>
<dbReference type="InterPro" id="IPR000209">
    <property type="entry name" value="Peptidase_S8/S53_dom"/>
</dbReference>
<dbReference type="Gene3D" id="3.30.70.80">
    <property type="entry name" value="Peptidase S8 propeptide/proteinase inhibitor I9"/>
    <property type="match status" value="1"/>
</dbReference>
<evidence type="ECO:0000256" key="2">
    <source>
        <dbReference type="ARBA" id="ARBA00022670"/>
    </source>
</evidence>
<dbReference type="PANTHER" id="PTHR43806">
    <property type="entry name" value="PEPTIDASE S8"/>
    <property type="match status" value="1"/>
</dbReference>
<comment type="caution">
    <text evidence="10">The sequence shown here is derived from an EMBL/GenBank/DDBJ whole genome shotgun (WGS) entry which is preliminary data.</text>
</comment>
<evidence type="ECO:0000256" key="7">
    <source>
        <dbReference type="SAM" id="SignalP"/>
    </source>
</evidence>
<comment type="similarity">
    <text evidence="1 5 6">Belongs to the peptidase S8 family.</text>
</comment>
<dbReference type="PRINTS" id="PR00723">
    <property type="entry name" value="SUBTILISIN"/>
</dbReference>
<dbReference type="InterPro" id="IPR034193">
    <property type="entry name" value="PCSK9_ProteinaseK-like"/>
</dbReference>
<evidence type="ECO:0000259" key="8">
    <source>
        <dbReference type="Pfam" id="PF00082"/>
    </source>
</evidence>
<dbReference type="CDD" id="cd04077">
    <property type="entry name" value="Peptidases_S8_PCSK9_ProteinaseK_like"/>
    <property type="match status" value="1"/>
</dbReference>
<dbReference type="RefSeq" id="WP_086787210.1">
    <property type="nucleotide sequence ID" value="NZ_JAGIOO010000001.1"/>
</dbReference>
<evidence type="ECO:0000256" key="3">
    <source>
        <dbReference type="ARBA" id="ARBA00022801"/>
    </source>
</evidence>
<accession>A0ABS5A799</accession>
<feature type="signal peptide" evidence="7">
    <location>
        <begin position="1"/>
        <end position="27"/>
    </location>
</feature>
<evidence type="ECO:0000256" key="4">
    <source>
        <dbReference type="ARBA" id="ARBA00022825"/>
    </source>
</evidence>
<keyword evidence="11" id="KW-1185">Reference proteome</keyword>
<dbReference type="InterPro" id="IPR023827">
    <property type="entry name" value="Peptidase_S8_Asp-AS"/>
</dbReference>
<dbReference type="InterPro" id="IPR010259">
    <property type="entry name" value="S8pro/Inhibitor_I9"/>
</dbReference>
<feature type="domain" description="Peptidase S8/S53" evidence="8">
    <location>
        <begin position="136"/>
        <end position="375"/>
    </location>
</feature>